<keyword evidence="7" id="KW-1185">Reference proteome</keyword>
<evidence type="ECO:0000256" key="1">
    <source>
        <dbReference type="ARBA" id="ARBA00010838"/>
    </source>
</evidence>
<evidence type="ECO:0000256" key="2">
    <source>
        <dbReference type="ARBA" id="ARBA00022801"/>
    </source>
</evidence>
<evidence type="ECO:0000313" key="6">
    <source>
        <dbReference type="EMBL" id="KAF2230995.1"/>
    </source>
</evidence>
<dbReference type="EMBL" id="ML991833">
    <property type="protein sequence ID" value="KAF2230995.1"/>
    <property type="molecule type" value="Genomic_DNA"/>
</dbReference>
<dbReference type="InterPro" id="IPR033132">
    <property type="entry name" value="GH_1_N_CS"/>
</dbReference>
<keyword evidence="2 6" id="KW-0378">Hydrolase</keyword>
<evidence type="ECO:0000256" key="5">
    <source>
        <dbReference type="SAM" id="SignalP"/>
    </source>
</evidence>
<name>A0A6A6GYZ9_VIRVR</name>
<dbReference type="PANTHER" id="PTHR10353">
    <property type="entry name" value="GLYCOSYL HYDROLASE"/>
    <property type="match status" value="1"/>
</dbReference>
<feature type="chain" id="PRO_5025683816" evidence="5">
    <location>
        <begin position="18"/>
        <end position="590"/>
    </location>
</feature>
<evidence type="ECO:0000313" key="7">
    <source>
        <dbReference type="Proteomes" id="UP000800092"/>
    </source>
</evidence>
<dbReference type="Gene3D" id="3.20.20.80">
    <property type="entry name" value="Glycosidases"/>
    <property type="match status" value="1"/>
</dbReference>
<proteinExistence type="inferred from homology"/>
<keyword evidence="5" id="KW-0732">Signal</keyword>
<dbReference type="GO" id="GO:0008422">
    <property type="term" value="F:beta-glucosidase activity"/>
    <property type="evidence" value="ECO:0007669"/>
    <property type="project" value="TreeGrafter"/>
</dbReference>
<dbReference type="Proteomes" id="UP000800092">
    <property type="component" value="Unassembled WGS sequence"/>
</dbReference>
<protein>
    <submittedName>
        <fullName evidence="6">Glycoside hydrolase family 1 protein</fullName>
    </submittedName>
</protein>
<evidence type="ECO:0000256" key="3">
    <source>
        <dbReference type="ARBA" id="ARBA00023295"/>
    </source>
</evidence>
<keyword evidence="3" id="KW-0326">Glycosidase</keyword>
<dbReference type="Pfam" id="PF00232">
    <property type="entry name" value="Glyco_hydro_1"/>
    <property type="match status" value="1"/>
</dbReference>
<dbReference type="InterPro" id="IPR001360">
    <property type="entry name" value="Glyco_hydro_1"/>
</dbReference>
<gene>
    <name evidence="6" type="ORF">EV356DRAFT_472634</name>
</gene>
<dbReference type="GO" id="GO:0005975">
    <property type="term" value="P:carbohydrate metabolic process"/>
    <property type="evidence" value="ECO:0007669"/>
    <property type="project" value="InterPro"/>
</dbReference>
<dbReference type="PRINTS" id="PR00131">
    <property type="entry name" value="GLHYDRLASE1"/>
</dbReference>
<comment type="similarity">
    <text evidence="1 4">Belongs to the glycosyl hydrolase 1 family.</text>
</comment>
<organism evidence="6 7">
    <name type="scientific">Viridothelium virens</name>
    <name type="common">Speckled blister lichen</name>
    <name type="synonym">Trypethelium virens</name>
    <dbReference type="NCBI Taxonomy" id="1048519"/>
    <lineage>
        <taxon>Eukaryota</taxon>
        <taxon>Fungi</taxon>
        <taxon>Dikarya</taxon>
        <taxon>Ascomycota</taxon>
        <taxon>Pezizomycotina</taxon>
        <taxon>Dothideomycetes</taxon>
        <taxon>Dothideomycetes incertae sedis</taxon>
        <taxon>Trypetheliales</taxon>
        <taxon>Trypetheliaceae</taxon>
        <taxon>Viridothelium</taxon>
    </lineage>
</organism>
<dbReference type="PANTHER" id="PTHR10353:SF36">
    <property type="entry name" value="LP05116P"/>
    <property type="match status" value="1"/>
</dbReference>
<evidence type="ECO:0000256" key="4">
    <source>
        <dbReference type="RuleBase" id="RU003690"/>
    </source>
</evidence>
<accession>A0A6A6GYZ9</accession>
<feature type="signal peptide" evidence="5">
    <location>
        <begin position="1"/>
        <end position="17"/>
    </location>
</feature>
<dbReference type="AlphaFoldDB" id="A0A6A6GYZ9"/>
<dbReference type="OrthoDB" id="65569at2759"/>
<reference evidence="6" key="1">
    <citation type="journal article" date="2020" name="Stud. Mycol.">
        <title>101 Dothideomycetes genomes: a test case for predicting lifestyles and emergence of pathogens.</title>
        <authorList>
            <person name="Haridas S."/>
            <person name="Albert R."/>
            <person name="Binder M."/>
            <person name="Bloem J."/>
            <person name="Labutti K."/>
            <person name="Salamov A."/>
            <person name="Andreopoulos B."/>
            <person name="Baker S."/>
            <person name="Barry K."/>
            <person name="Bills G."/>
            <person name="Bluhm B."/>
            <person name="Cannon C."/>
            <person name="Castanera R."/>
            <person name="Culley D."/>
            <person name="Daum C."/>
            <person name="Ezra D."/>
            <person name="Gonzalez J."/>
            <person name="Henrissat B."/>
            <person name="Kuo A."/>
            <person name="Liang C."/>
            <person name="Lipzen A."/>
            <person name="Lutzoni F."/>
            <person name="Magnuson J."/>
            <person name="Mondo S."/>
            <person name="Nolan M."/>
            <person name="Ohm R."/>
            <person name="Pangilinan J."/>
            <person name="Park H.-J."/>
            <person name="Ramirez L."/>
            <person name="Alfaro M."/>
            <person name="Sun H."/>
            <person name="Tritt A."/>
            <person name="Yoshinaga Y."/>
            <person name="Zwiers L.-H."/>
            <person name="Turgeon B."/>
            <person name="Goodwin S."/>
            <person name="Spatafora J."/>
            <person name="Crous P."/>
            <person name="Grigoriev I."/>
        </authorList>
    </citation>
    <scope>NUCLEOTIDE SEQUENCE</scope>
    <source>
        <strain evidence="6">Tuck. ex Michener</strain>
    </source>
</reference>
<sequence length="590" mass="65848">MRSSLLLASVIARGALSQYSNGSIPTATVSTATGTGTAASTAVVTSIGLSVEDLWDLFVGPVSNATVNTTVAATPVPASSLIPPPPLYYSPFPTGQQNPAAMKNQSWSFPSNFFWGVASAAYQVEGAVKAEGRGPSVWDVFTHRVTDFIVGNATGDIADNQYYLYKQDIARIAALGVPYYSFSISWSRVFPFGRGEVNEQALLHYDDLINTCLEYNVQPIVTLYHWDLPLYLQNLYGGWLDESYTDIVNDYVEYARVVFSRYGNKVQHWFTFNEPIVFCGEYPYPENYFKATSVPVKQQPYVCGHNFLLAHGQAYRLAKSMGINGTVSFKNNGAYRIPLTNSSADALATQRAWDFNEGWFANPVFINGDYPQYLKEYVSDFLPEFTAEQKAMINGSADIFAEDAYTAQFYFAPSNTIEACVANTSDPLYPGCFNTTYTYSDQDGGWNIGPAADPAAPWLHKTSDWLPAFLHYIQDTWKPREGVAITEFGFGEPFEELKTIRADILSDPIRSSYYHDYLEGVLIALSEGVNVVGTIAWSIFDNLEWAEGYSVKFGMQYVNFTTQERFYKASFFEYVNMFKTYQQGSNLTIA</sequence>
<dbReference type="PROSITE" id="PS00653">
    <property type="entry name" value="GLYCOSYL_HYDROL_F1_2"/>
    <property type="match status" value="1"/>
</dbReference>
<dbReference type="SUPFAM" id="SSF51445">
    <property type="entry name" value="(Trans)glycosidases"/>
    <property type="match status" value="1"/>
</dbReference>
<dbReference type="InterPro" id="IPR017853">
    <property type="entry name" value="GH"/>
</dbReference>